<gene>
    <name evidence="2" type="ORF">C5695_16780</name>
</gene>
<feature type="transmembrane region" description="Helical" evidence="1">
    <location>
        <begin position="26"/>
        <end position="42"/>
    </location>
</feature>
<keyword evidence="1" id="KW-0472">Membrane</keyword>
<organism evidence="2 3">
    <name type="scientific">Bacillus pumilus</name>
    <name type="common">Bacillus mesentericus</name>
    <dbReference type="NCBI Taxonomy" id="1408"/>
    <lineage>
        <taxon>Bacteria</taxon>
        <taxon>Bacillati</taxon>
        <taxon>Bacillota</taxon>
        <taxon>Bacilli</taxon>
        <taxon>Bacillales</taxon>
        <taxon>Bacillaceae</taxon>
        <taxon>Bacillus</taxon>
    </lineage>
</organism>
<evidence type="ECO:0000313" key="3">
    <source>
        <dbReference type="Proteomes" id="UP000264960"/>
    </source>
</evidence>
<reference evidence="2 3" key="1">
    <citation type="submission" date="2018-02" db="EMBL/GenBank/DDBJ databases">
        <title>The complete genome of two Bacillus pumilus strains from Cuatro Cienegas, Coahuila, Mexico.</title>
        <authorList>
            <person name="Zarza E."/>
            <person name="Alcaraz L.D."/>
            <person name="Aguilar-Salinas B."/>
            <person name="Islas A."/>
            <person name="Olmedo-Alvarez G."/>
        </authorList>
    </citation>
    <scope>NUCLEOTIDE SEQUENCE [LARGE SCALE GENOMIC DNA]</scope>
    <source>
        <strain evidence="2 3">145</strain>
    </source>
</reference>
<keyword evidence="1" id="KW-1133">Transmembrane helix</keyword>
<sequence length="84" mass="9742">MTFLIIMAGLFMLILLEKPFEKRTSGLIFLVSYLLLIAVYVVQTTFVRIVSNGLLMIIAVIVVFPLFVRFLETYPRKHFNKSRS</sequence>
<proteinExistence type="predicted"/>
<keyword evidence="1" id="KW-0812">Transmembrane</keyword>
<accession>A0AAD0HQ84</accession>
<evidence type="ECO:0000313" key="2">
    <source>
        <dbReference type="EMBL" id="AVM25401.1"/>
    </source>
</evidence>
<name>A0AAD0HQ84_BACPU</name>
<dbReference type="EMBL" id="CP027116">
    <property type="protein sequence ID" value="AVM25401.1"/>
    <property type="molecule type" value="Genomic_DNA"/>
</dbReference>
<protein>
    <submittedName>
        <fullName evidence="2">Uncharacterized protein</fullName>
    </submittedName>
</protein>
<feature type="transmembrane region" description="Helical" evidence="1">
    <location>
        <begin position="54"/>
        <end position="71"/>
    </location>
</feature>
<dbReference type="Proteomes" id="UP000264960">
    <property type="component" value="Chromosome"/>
</dbReference>
<evidence type="ECO:0000256" key="1">
    <source>
        <dbReference type="SAM" id="Phobius"/>
    </source>
</evidence>
<dbReference type="RefSeq" id="WP_117731716.1">
    <property type="nucleotide sequence ID" value="NZ_CP027116.1"/>
</dbReference>
<dbReference type="AlphaFoldDB" id="A0AAD0HQ84"/>